<organism evidence="1 2">
    <name type="scientific">Algoriphagus ratkowskyi</name>
    <dbReference type="NCBI Taxonomy" id="57028"/>
    <lineage>
        <taxon>Bacteria</taxon>
        <taxon>Pseudomonadati</taxon>
        <taxon>Bacteroidota</taxon>
        <taxon>Cytophagia</taxon>
        <taxon>Cytophagales</taxon>
        <taxon>Cyclobacteriaceae</taxon>
        <taxon>Algoriphagus</taxon>
    </lineage>
</organism>
<accession>A0A2W7REZ6</accession>
<dbReference type="AlphaFoldDB" id="A0A2W7REZ6"/>
<proteinExistence type="predicted"/>
<name>A0A2W7REZ6_9BACT</name>
<comment type="caution">
    <text evidence="1">The sequence shown here is derived from an EMBL/GenBank/DDBJ whole genome shotgun (WGS) entry which is preliminary data.</text>
</comment>
<dbReference type="EMBL" id="QKZU01000007">
    <property type="protein sequence ID" value="PZX56960.1"/>
    <property type="molecule type" value="Genomic_DNA"/>
</dbReference>
<evidence type="ECO:0000313" key="1">
    <source>
        <dbReference type="EMBL" id="PZX56960.1"/>
    </source>
</evidence>
<gene>
    <name evidence="1" type="ORF">LV84_02089</name>
</gene>
<dbReference type="Proteomes" id="UP000249115">
    <property type="component" value="Unassembled WGS sequence"/>
</dbReference>
<reference evidence="1 2" key="1">
    <citation type="submission" date="2018-06" db="EMBL/GenBank/DDBJ databases">
        <title>Genomic Encyclopedia of Archaeal and Bacterial Type Strains, Phase II (KMG-II): from individual species to whole genera.</title>
        <authorList>
            <person name="Goeker M."/>
        </authorList>
    </citation>
    <scope>NUCLEOTIDE SEQUENCE [LARGE SCALE GENOMIC DNA]</scope>
    <source>
        <strain evidence="1 2">DSM 22686</strain>
    </source>
</reference>
<sequence>MNYDLRFMNYELIPYYEDYLGEICNSDICISISVTKNPQPTTNN</sequence>
<protein>
    <submittedName>
        <fullName evidence="1">Uncharacterized protein</fullName>
    </submittedName>
</protein>
<evidence type="ECO:0000313" key="2">
    <source>
        <dbReference type="Proteomes" id="UP000249115"/>
    </source>
</evidence>